<accession>A0A9P6EFV4</accession>
<gene>
    <name evidence="3" type="ORF">CPB83DRAFT_907075</name>
</gene>
<evidence type="ECO:0000313" key="3">
    <source>
        <dbReference type="EMBL" id="KAF9528147.1"/>
    </source>
</evidence>
<dbReference type="EMBL" id="MU157855">
    <property type="protein sequence ID" value="KAF9528147.1"/>
    <property type="molecule type" value="Genomic_DNA"/>
</dbReference>
<name>A0A9P6EFV4_9AGAR</name>
<evidence type="ECO:0000313" key="4">
    <source>
        <dbReference type="Proteomes" id="UP000807306"/>
    </source>
</evidence>
<keyword evidence="1" id="KW-0175">Coiled coil</keyword>
<organism evidence="3 4">
    <name type="scientific">Crepidotus variabilis</name>
    <dbReference type="NCBI Taxonomy" id="179855"/>
    <lineage>
        <taxon>Eukaryota</taxon>
        <taxon>Fungi</taxon>
        <taxon>Dikarya</taxon>
        <taxon>Basidiomycota</taxon>
        <taxon>Agaricomycotina</taxon>
        <taxon>Agaricomycetes</taxon>
        <taxon>Agaricomycetidae</taxon>
        <taxon>Agaricales</taxon>
        <taxon>Agaricineae</taxon>
        <taxon>Crepidotaceae</taxon>
        <taxon>Crepidotus</taxon>
    </lineage>
</organism>
<evidence type="ECO:0000256" key="2">
    <source>
        <dbReference type="SAM" id="MobiDB-lite"/>
    </source>
</evidence>
<comment type="caution">
    <text evidence="3">The sequence shown here is derived from an EMBL/GenBank/DDBJ whole genome shotgun (WGS) entry which is preliminary data.</text>
</comment>
<reference evidence="3" key="1">
    <citation type="submission" date="2020-11" db="EMBL/GenBank/DDBJ databases">
        <authorList>
            <consortium name="DOE Joint Genome Institute"/>
            <person name="Ahrendt S."/>
            <person name="Riley R."/>
            <person name="Andreopoulos W."/>
            <person name="Labutti K."/>
            <person name="Pangilinan J."/>
            <person name="Ruiz-Duenas F.J."/>
            <person name="Barrasa J.M."/>
            <person name="Sanchez-Garcia M."/>
            <person name="Camarero S."/>
            <person name="Miyauchi S."/>
            <person name="Serrano A."/>
            <person name="Linde D."/>
            <person name="Babiker R."/>
            <person name="Drula E."/>
            <person name="Ayuso-Fernandez I."/>
            <person name="Pacheco R."/>
            <person name="Padilla G."/>
            <person name="Ferreira P."/>
            <person name="Barriuso J."/>
            <person name="Kellner H."/>
            <person name="Castanera R."/>
            <person name="Alfaro M."/>
            <person name="Ramirez L."/>
            <person name="Pisabarro A.G."/>
            <person name="Kuo A."/>
            <person name="Tritt A."/>
            <person name="Lipzen A."/>
            <person name="He G."/>
            <person name="Yan M."/>
            <person name="Ng V."/>
            <person name="Cullen D."/>
            <person name="Martin F."/>
            <person name="Rosso M.-N."/>
            <person name="Henrissat B."/>
            <person name="Hibbett D."/>
            <person name="Martinez A.T."/>
            <person name="Grigoriev I.V."/>
        </authorList>
    </citation>
    <scope>NUCLEOTIDE SEQUENCE</scope>
    <source>
        <strain evidence="3">CBS 506.95</strain>
    </source>
</reference>
<evidence type="ECO:0000256" key="1">
    <source>
        <dbReference type="SAM" id="Coils"/>
    </source>
</evidence>
<keyword evidence="4" id="KW-1185">Reference proteome</keyword>
<feature type="compositionally biased region" description="Polar residues" evidence="2">
    <location>
        <begin position="147"/>
        <end position="159"/>
    </location>
</feature>
<feature type="region of interest" description="Disordered" evidence="2">
    <location>
        <begin position="147"/>
        <end position="174"/>
    </location>
</feature>
<proteinExistence type="predicted"/>
<dbReference type="Proteomes" id="UP000807306">
    <property type="component" value="Unassembled WGS sequence"/>
</dbReference>
<feature type="coiled-coil region" evidence="1">
    <location>
        <begin position="212"/>
        <end position="243"/>
    </location>
</feature>
<protein>
    <submittedName>
        <fullName evidence="3">Uncharacterized protein</fullName>
    </submittedName>
</protein>
<dbReference type="OrthoDB" id="3363533at2759"/>
<sequence length="256" mass="29395">MRRAQSTRHYARPSLALATDDMGMLREGDESSEDALRRQLIEREREIDKLKLTVQTLQDQLAQRPPIEAVQELQQEFKNLELILQGTQRENEKCMADAERQKMREKMLERELTRLAGDNWQMNLEITQTPTSANPLRSGTNLHQRSNTLSRAVHSSSPVSLRGSSHSRQSSFSKQVVVDQNQYEEDEVAQALEGNDEKRQKEEYRAAQRAHLEQLRMLILGMEQRLEVREEKLVKVVEKAEAEGKRYEAAAASVGA</sequence>
<feature type="coiled-coil region" evidence="1">
    <location>
        <begin position="33"/>
        <end position="90"/>
    </location>
</feature>
<dbReference type="AlphaFoldDB" id="A0A9P6EFV4"/>
<feature type="compositionally biased region" description="Low complexity" evidence="2">
    <location>
        <begin position="160"/>
        <end position="173"/>
    </location>
</feature>